<dbReference type="InterPro" id="IPR028098">
    <property type="entry name" value="Glyco_trans_4-like_N"/>
</dbReference>
<evidence type="ECO:0000259" key="1">
    <source>
        <dbReference type="Pfam" id="PF00534"/>
    </source>
</evidence>
<evidence type="ECO:0000313" key="3">
    <source>
        <dbReference type="EMBL" id="GAA5483322.1"/>
    </source>
</evidence>
<reference evidence="3 4" key="1">
    <citation type="submission" date="2024-02" db="EMBL/GenBank/DDBJ databases">
        <title>Haloferula sargassicola NBRC 104335.</title>
        <authorList>
            <person name="Ichikawa N."/>
            <person name="Katano-Makiyama Y."/>
            <person name="Hidaka K."/>
        </authorList>
    </citation>
    <scope>NUCLEOTIDE SEQUENCE [LARGE SCALE GENOMIC DNA]</scope>
    <source>
        <strain evidence="3 4">NBRC 104335</strain>
    </source>
</reference>
<dbReference type="CDD" id="cd03801">
    <property type="entry name" value="GT4_PimA-like"/>
    <property type="match status" value="1"/>
</dbReference>
<dbReference type="EMBL" id="BAABRI010000013">
    <property type="protein sequence ID" value="GAA5483322.1"/>
    <property type="molecule type" value="Genomic_DNA"/>
</dbReference>
<proteinExistence type="predicted"/>
<dbReference type="Pfam" id="PF00534">
    <property type="entry name" value="Glycos_transf_1"/>
    <property type="match status" value="1"/>
</dbReference>
<feature type="domain" description="Glycosyltransferase subfamily 4-like N-terminal" evidence="2">
    <location>
        <begin position="64"/>
        <end position="170"/>
    </location>
</feature>
<accession>A0ABP9URJ6</accession>
<evidence type="ECO:0000313" key="4">
    <source>
        <dbReference type="Proteomes" id="UP001476282"/>
    </source>
</evidence>
<dbReference type="Pfam" id="PF13439">
    <property type="entry name" value="Glyco_transf_4"/>
    <property type="match status" value="1"/>
</dbReference>
<dbReference type="InterPro" id="IPR050194">
    <property type="entry name" value="Glycosyltransferase_grp1"/>
</dbReference>
<keyword evidence="4" id="KW-1185">Reference proteome</keyword>
<evidence type="ECO:0000259" key="2">
    <source>
        <dbReference type="Pfam" id="PF13439"/>
    </source>
</evidence>
<dbReference type="SUPFAM" id="SSF53756">
    <property type="entry name" value="UDP-Glycosyltransferase/glycogen phosphorylase"/>
    <property type="match status" value="1"/>
</dbReference>
<organism evidence="3 4">
    <name type="scientific">Haloferula sargassicola</name>
    <dbReference type="NCBI Taxonomy" id="490096"/>
    <lineage>
        <taxon>Bacteria</taxon>
        <taxon>Pseudomonadati</taxon>
        <taxon>Verrucomicrobiota</taxon>
        <taxon>Verrucomicrobiia</taxon>
        <taxon>Verrucomicrobiales</taxon>
        <taxon>Verrucomicrobiaceae</taxon>
        <taxon>Haloferula</taxon>
    </lineage>
</organism>
<dbReference type="InterPro" id="IPR001296">
    <property type="entry name" value="Glyco_trans_1"/>
</dbReference>
<dbReference type="PANTHER" id="PTHR45947">
    <property type="entry name" value="SULFOQUINOVOSYL TRANSFERASE SQD2"/>
    <property type="match status" value="1"/>
</dbReference>
<dbReference type="PANTHER" id="PTHR45947:SF3">
    <property type="entry name" value="SULFOQUINOVOSYL TRANSFERASE SQD2"/>
    <property type="match status" value="1"/>
</dbReference>
<dbReference type="Gene3D" id="3.40.50.2000">
    <property type="entry name" value="Glycogen Phosphorylase B"/>
    <property type="match status" value="2"/>
</dbReference>
<feature type="domain" description="Glycosyl transferase family 1" evidence="1">
    <location>
        <begin position="181"/>
        <end position="326"/>
    </location>
</feature>
<sequence>MTLHGLEALLENPACRLHFIASEENSILLKRLAALAADHPQLTFEETDEQPSRFEALRHIFCRGRIADLAATIQRFGPDAVISVQGGLELSSLGIQAARQARVKAISYLAMPHTYQTMGARLAGLLDSLTPTLLTVPDAFITLSDEMAELLRQRGAKGPVEVLYPGIDTALYSPGDRAGARRHLSLPEEAPVFACVGRIDFSQKQQDRLLRAVARPNLEDCHLVFGGDGPDSSELDEQIEAHQLRGRVRRLPWIDTVALYRAADAVVIPSRYEGVPLVMLEALACGTPVLGTDRDGMRDVLPENYRIDTSSSLALSRELRKFLDEGTPAPDPALCQGIRSRLSLDSFRDRFREIITHLVG</sequence>
<protein>
    <submittedName>
        <fullName evidence="3">D-inositol-3-phosphate glycosyltransferase</fullName>
    </submittedName>
</protein>
<name>A0ABP9URJ6_9BACT</name>
<gene>
    <name evidence="3" type="primary">mshA_6</name>
    <name evidence="3" type="ORF">Hsar01_02552</name>
</gene>
<dbReference type="Proteomes" id="UP001476282">
    <property type="component" value="Unassembled WGS sequence"/>
</dbReference>
<comment type="caution">
    <text evidence="3">The sequence shown here is derived from an EMBL/GenBank/DDBJ whole genome shotgun (WGS) entry which is preliminary data.</text>
</comment>